<comment type="caution">
    <text evidence="1">The sequence shown here is derived from an EMBL/GenBank/DDBJ whole genome shotgun (WGS) entry which is preliminary data.</text>
</comment>
<accession>X1A8G0</accession>
<gene>
    <name evidence="1" type="ORF">S01H4_04754</name>
</gene>
<evidence type="ECO:0008006" key="2">
    <source>
        <dbReference type="Google" id="ProtNLM"/>
    </source>
</evidence>
<dbReference type="AlphaFoldDB" id="X1A8G0"/>
<evidence type="ECO:0000313" key="1">
    <source>
        <dbReference type="EMBL" id="GAG66402.1"/>
    </source>
</evidence>
<organism evidence="1">
    <name type="scientific">marine sediment metagenome</name>
    <dbReference type="NCBI Taxonomy" id="412755"/>
    <lineage>
        <taxon>unclassified sequences</taxon>
        <taxon>metagenomes</taxon>
        <taxon>ecological metagenomes</taxon>
    </lineage>
</organism>
<name>X1A8G0_9ZZZZ</name>
<reference evidence="1" key="1">
    <citation type="journal article" date="2014" name="Front. Microbiol.">
        <title>High frequency of phylogenetically diverse reductive dehalogenase-homologous genes in deep subseafloor sedimentary metagenomes.</title>
        <authorList>
            <person name="Kawai M."/>
            <person name="Futagami T."/>
            <person name="Toyoda A."/>
            <person name="Takaki Y."/>
            <person name="Nishi S."/>
            <person name="Hori S."/>
            <person name="Arai W."/>
            <person name="Tsubouchi T."/>
            <person name="Morono Y."/>
            <person name="Uchiyama I."/>
            <person name="Ito T."/>
            <person name="Fujiyama A."/>
            <person name="Inagaki F."/>
            <person name="Takami H."/>
        </authorList>
    </citation>
    <scope>NUCLEOTIDE SEQUENCE</scope>
    <source>
        <strain evidence="1">Expedition CK06-06</strain>
    </source>
</reference>
<protein>
    <recommendedName>
        <fullName evidence="2">ROK family protein</fullName>
    </recommendedName>
</protein>
<sequence length="248" mass="27747">MSEKLLSLVKPKIVLPLDDNFLPAVLWNYSFLDSVHSSKKSVPLTIGIEKEDDSVSIYKTKVFSDESDFAPSNYFYTEQLIKTLLWIYGGYKIIIGGSKKICEYIKKLYSGEGKRAFDAKFMSGIYEKPFTVVTMNIDEIPSVKEKSIPLGGHLEGCRIGFDLGASDRKVSAVIDGKAVFSEEVVWNPGTQNEPSYHYHEIMSMLHRAAAHMPRVDAIGGSSAGIYINNRVMSASIFRGISHELFEKK</sequence>
<dbReference type="EMBL" id="BART01001304">
    <property type="protein sequence ID" value="GAG66402.1"/>
    <property type="molecule type" value="Genomic_DNA"/>
</dbReference>
<proteinExistence type="predicted"/>